<evidence type="ECO:0000313" key="1">
    <source>
        <dbReference type="EMBL" id="SNS97646.1"/>
    </source>
</evidence>
<dbReference type="Proteomes" id="UP000198281">
    <property type="component" value="Unassembled WGS sequence"/>
</dbReference>
<proteinExistence type="predicted"/>
<keyword evidence="2" id="KW-1185">Reference proteome</keyword>
<dbReference type="EMBL" id="FZOS01000027">
    <property type="protein sequence ID" value="SNS97646.1"/>
    <property type="molecule type" value="Genomic_DNA"/>
</dbReference>
<sequence length="440" mass="49833">MSEVEEERKFQFLRDGDAEPSELDWNKGIESARKAISEAVNAKNIAFLLGAGCSSLMKDKKELGIATMAPLAKEFCGETIEARAAGFYSDPPTAGAVPAPWRLTKDELDYLDALGVDLAKDYSRNLERLMEVLFAQRFVLRQSENPDLHPYRAVLDGIIKKVQDFLWTRVTQGAFATEGDTTVRDLYERFYKKLVLRDRSLPRPWVFTTNYDHFSELAMDRLGIPYANGFSGVVERRFNPAIFRYALAEQLDVASRKWTAVDAFVYLCKLHGSVTWTEDDHGLFPIKEVWPPESTNQMLIYPTPAKQNSSLGSPYADLFREFQSRIVREQSVLITAGYAFGDEHLNNIIYQALTIPTFRLVIFAAPDTEGEIAKLRALRDPRIWIIGGNGPSDGTRAHYFDMIVEHFMPQRPSDRIDDAVRKVLSELAPKRGDETKDGEA</sequence>
<organism evidence="1 2">
    <name type="scientific">Edaphosphingomonas laterariae</name>
    <dbReference type="NCBI Taxonomy" id="861865"/>
    <lineage>
        <taxon>Bacteria</taxon>
        <taxon>Pseudomonadati</taxon>
        <taxon>Pseudomonadota</taxon>
        <taxon>Alphaproteobacteria</taxon>
        <taxon>Sphingomonadales</taxon>
        <taxon>Rhizorhabdaceae</taxon>
        <taxon>Edaphosphingomonas</taxon>
    </lineage>
</organism>
<dbReference type="OrthoDB" id="9808492at2"/>
<gene>
    <name evidence="1" type="ORF">SAMN06295912_12744</name>
</gene>
<accession>A0A239IV48</accession>
<protein>
    <submittedName>
        <fullName evidence="1">SIR2-like domain-containing protein</fullName>
    </submittedName>
</protein>
<dbReference type="Pfam" id="PF13289">
    <property type="entry name" value="SIR2_2"/>
    <property type="match status" value="1"/>
</dbReference>
<dbReference type="AlphaFoldDB" id="A0A239IV48"/>
<reference evidence="2" key="1">
    <citation type="submission" date="2017-06" db="EMBL/GenBank/DDBJ databases">
        <authorList>
            <person name="Varghese N."/>
            <person name="Submissions S."/>
        </authorList>
    </citation>
    <scope>NUCLEOTIDE SEQUENCE [LARGE SCALE GENOMIC DNA]</scope>
    <source>
        <strain evidence="2">LNB2</strain>
    </source>
</reference>
<evidence type="ECO:0000313" key="2">
    <source>
        <dbReference type="Proteomes" id="UP000198281"/>
    </source>
</evidence>
<name>A0A239IV48_9SPHN</name>
<dbReference type="RefSeq" id="WP_066704000.1">
    <property type="nucleotide sequence ID" value="NZ_FZOS01000027.1"/>
</dbReference>